<dbReference type="GO" id="GO:0016787">
    <property type="term" value="F:hydrolase activity"/>
    <property type="evidence" value="ECO:0007669"/>
    <property type="project" value="UniProtKB-KW"/>
</dbReference>
<feature type="compositionally biased region" description="Low complexity" evidence="1">
    <location>
        <begin position="101"/>
        <end position="119"/>
    </location>
</feature>
<dbReference type="EC" id="3.1.-.-" evidence="2"/>
<dbReference type="GO" id="GO:0004519">
    <property type="term" value="F:endonuclease activity"/>
    <property type="evidence" value="ECO:0007669"/>
    <property type="project" value="UniProtKB-KW"/>
</dbReference>
<organism evidence="2">
    <name type="scientific">uncultured Blastococcus sp</name>
    <dbReference type="NCBI Taxonomy" id="217144"/>
    <lineage>
        <taxon>Bacteria</taxon>
        <taxon>Bacillati</taxon>
        <taxon>Actinomycetota</taxon>
        <taxon>Actinomycetes</taxon>
        <taxon>Geodermatophilales</taxon>
        <taxon>Geodermatophilaceae</taxon>
        <taxon>Blastococcus</taxon>
        <taxon>environmental samples</taxon>
    </lineage>
</organism>
<accession>A0A6J4J7S7</accession>
<name>A0A6J4J7S7_9ACTN</name>
<evidence type="ECO:0000256" key="1">
    <source>
        <dbReference type="SAM" id="MobiDB-lite"/>
    </source>
</evidence>
<feature type="compositionally biased region" description="Basic residues" evidence="1">
    <location>
        <begin position="36"/>
        <end position="49"/>
    </location>
</feature>
<proteinExistence type="predicted"/>
<keyword evidence="2" id="KW-0378">Hydrolase</keyword>
<sequence>VHDLRTRRPRRADRRRLPDRLRTAVARPQLALPRGGARHRGARGRRPRLLRGEDPAGRRLRPPRGGGYAGQATSTAHAGAPLAGRPRRARARPAVRRRRCAGAAGPPGTGHPPAGGVPV</sequence>
<feature type="compositionally biased region" description="Basic residues" evidence="1">
    <location>
        <begin position="85"/>
        <end position="100"/>
    </location>
</feature>
<evidence type="ECO:0000313" key="2">
    <source>
        <dbReference type="EMBL" id="CAA9270723.1"/>
    </source>
</evidence>
<dbReference type="EMBL" id="CADCTI010000258">
    <property type="protein sequence ID" value="CAA9270723.1"/>
    <property type="molecule type" value="Genomic_DNA"/>
</dbReference>
<gene>
    <name evidence="2" type="ORF">AVDCRST_MAG57-3092</name>
</gene>
<dbReference type="AlphaFoldDB" id="A0A6J4J7S7"/>
<keyword evidence="2" id="KW-0255">Endonuclease</keyword>
<reference evidence="2" key="1">
    <citation type="submission" date="2020-02" db="EMBL/GenBank/DDBJ databases">
        <authorList>
            <person name="Meier V. D."/>
        </authorList>
    </citation>
    <scope>NUCLEOTIDE SEQUENCE</scope>
    <source>
        <strain evidence="2">AVDCRST_MAG57</strain>
    </source>
</reference>
<keyword evidence="2" id="KW-0540">Nuclease</keyword>
<feature type="non-terminal residue" evidence="2">
    <location>
        <position position="119"/>
    </location>
</feature>
<protein>
    <submittedName>
        <fullName evidence="2">Endonuclease</fullName>
        <ecNumber evidence="2">3.1.-.-</ecNumber>
    </submittedName>
</protein>
<feature type="non-terminal residue" evidence="2">
    <location>
        <position position="1"/>
    </location>
</feature>
<feature type="region of interest" description="Disordered" evidence="1">
    <location>
        <begin position="1"/>
        <end position="119"/>
    </location>
</feature>